<reference evidence="2" key="1">
    <citation type="submission" date="2013-03" db="EMBL/GenBank/DDBJ databases">
        <title>The Genome Sequence of Anopheles minimus MINIMUS1.</title>
        <authorList>
            <consortium name="The Broad Institute Genomics Platform"/>
            <person name="Neafsey D.E."/>
            <person name="Walton C."/>
            <person name="Walker B."/>
            <person name="Young S.K."/>
            <person name="Zeng Q."/>
            <person name="Gargeya S."/>
            <person name="Fitzgerald M."/>
            <person name="Haas B."/>
            <person name="Abouelleil A."/>
            <person name="Allen A.W."/>
            <person name="Alvarado L."/>
            <person name="Arachchi H.M."/>
            <person name="Berlin A.M."/>
            <person name="Chapman S.B."/>
            <person name="Gainer-Dewar J."/>
            <person name="Goldberg J."/>
            <person name="Griggs A."/>
            <person name="Gujja S."/>
            <person name="Hansen M."/>
            <person name="Howarth C."/>
            <person name="Imamovic A."/>
            <person name="Ireland A."/>
            <person name="Larimer J."/>
            <person name="McCowan C."/>
            <person name="Murphy C."/>
            <person name="Pearson M."/>
            <person name="Poon T.W."/>
            <person name="Priest M."/>
            <person name="Roberts A."/>
            <person name="Saif S."/>
            <person name="Shea T."/>
            <person name="Sisk P."/>
            <person name="Sykes S."/>
            <person name="Wortman J."/>
            <person name="Nusbaum C."/>
            <person name="Birren B."/>
        </authorList>
    </citation>
    <scope>NUCLEOTIDE SEQUENCE [LARGE SCALE GENOMIC DNA]</scope>
    <source>
        <strain evidence="2">MINIMUS1</strain>
    </source>
</reference>
<evidence type="ECO:0000313" key="1">
    <source>
        <dbReference type="EnsemblMetazoa" id="AMIN014714-PA"/>
    </source>
</evidence>
<dbReference type="AlphaFoldDB" id="A0A182WPX7"/>
<dbReference type="VEuPathDB" id="VectorBase:AMIN014714"/>
<protein>
    <submittedName>
        <fullName evidence="1">Uncharacterized protein</fullName>
    </submittedName>
</protein>
<dbReference type="EnsemblMetazoa" id="AMIN014714-RA">
    <property type="protein sequence ID" value="AMIN014714-PA"/>
    <property type="gene ID" value="AMIN014714"/>
</dbReference>
<organism evidence="1 2">
    <name type="scientific">Anopheles minimus</name>
    <dbReference type="NCBI Taxonomy" id="112268"/>
    <lineage>
        <taxon>Eukaryota</taxon>
        <taxon>Metazoa</taxon>
        <taxon>Ecdysozoa</taxon>
        <taxon>Arthropoda</taxon>
        <taxon>Hexapoda</taxon>
        <taxon>Insecta</taxon>
        <taxon>Pterygota</taxon>
        <taxon>Neoptera</taxon>
        <taxon>Endopterygota</taxon>
        <taxon>Diptera</taxon>
        <taxon>Nematocera</taxon>
        <taxon>Culicoidea</taxon>
        <taxon>Culicidae</taxon>
        <taxon>Anophelinae</taxon>
        <taxon>Anopheles</taxon>
    </lineage>
</organism>
<name>A0A182WPX7_9DIPT</name>
<proteinExistence type="predicted"/>
<keyword evidence="2" id="KW-1185">Reference proteome</keyword>
<accession>A0A182WPX7</accession>
<evidence type="ECO:0000313" key="2">
    <source>
        <dbReference type="Proteomes" id="UP000075920"/>
    </source>
</evidence>
<reference evidence="1" key="2">
    <citation type="submission" date="2020-05" db="UniProtKB">
        <authorList>
            <consortium name="EnsemblMetazoa"/>
        </authorList>
    </citation>
    <scope>IDENTIFICATION</scope>
    <source>
        <strain evidence="1">MINIMUS1</strain>
    </source>
</reference>
<dbReference type="Proteomes" id="UP000075920">
    <property type="component" value="Unassembled WGS sequence"/>
</dbReference>
<sequence length="73" mass="8512">MGMSDPKFSPTLGAPLPAECERKRLITRDREKERDHTTCAFVAKRRLTVRRLSRLVHINIAHSQNRVKIFAQR</sequence>